<feature type="domain" description="Xylose isomerase-like TIM barrel" evidence="2">
    <location>
        <begin position="85"/>
        <end position="274"/>
    </location>
</feature>
<proteinExistence type="predicted"/>
<dbReference type="GO" id="GO:0016853">
    <property type="term" value="F:isomerase activity"/>
    <property type="evidence" value="ECO:0007669"/>
    <property type="project" value="UniProtKB-KW"/>
</dbReference>
<dbReference type="AlphaFoldDB" id="A0A6I4IP04"/>
<protein>
    <submittedName>
        <fullName evidence="3">TIM barrel protein</fullName>
    </submittedName>
</protein>
<evidence type="ECO:0000313" key="4">
    <source>
        <dbReference type="Proteomes" id="UP000429232"/>
    </source>
</evidence>
<gene>
    <name evidence="3" type="ORF">GO620_004315</name>
</gene>
<organism evidence="3 4">
    <name type="scientific">Mucilaginibacter ginkgonis</name>
    <dbReference type="NCBI Taxonomy" id="2682091"/>
    <lineage>
        <taxon>Bacteria</taxon>
        <taxon>Pseudomonadati</taxon>
        <taxon>Bacteroidota</taxon>
        <taxon>Sphingobacteriia</taxon>
        <taxon>Sphingobacteriales</taxon>
        <taxon>Sphingobacteriaceae</taxon>
        <taxon>Mucilaginibacter</taxon>
    </lineage>
</organism>
<dbReference type="InterPro" id="IPR013022">
    <property type="entry name" value="Xyl_isomerase-like_TIM-brl"/>
</dbReference>
<dbReference type="Proteomes" id="UP000429232">
    <property type="component" value="Chromosome"/>
</dbReference>
<dbReference type="InterPro" id="IPR050417">
    <property type="entry name" value="Sugar_Epim/Isomerase"/>
</dbReference>
<dbReference type="Pfam" id="PF01261">
    <property type="entry name" value="AP_endonuc_2"/>
    <property type="match status" value="1"/>
</dbReference>
<dbReference type="SUPFAM" id="SSF51658">
    <property type="entry name" value="Xylose isomerase-like"/>
    <property type="match status" value="1"/>
</dbReference>
<dbReference type="Gene3D" id="3.20.20.150">
    <property type="entry name" value="Divalent-metal-dependent TIM barrel enzymes"/>
    <property type="match status" value="1"/>
</dbReference>
<dbReference type="EMBL" id="CP066775">
    <property type="protein sequence ID" value="QQL50690.1"/>
    <property type="molecule type" value="Genomic_DNA"/>
</dbReference>
<evidence type="ECO:0000259" key="2">
    <source>
        <dbReference type="Pfam" id="PF01261"/>
    </source>
</evidence>
<keyword evidence="4" id="KW-1185">Reference proteome</keyword>
<evidence type="ECO:0000256" key="1">
    <source>
        <dbReference type="ARBA" id="ARBA00023235"/>
    </source>
</evidence>
<dbReference type="InterPro" id="IPR036237">
    <property type="entry name" value="Xyl_isomerase-like_sf"/>
</dbReference>
<dbReference type="PANTHER" id="PTHR43489">
    <property type="entry name" value="ISOMERASE"/>
    <property type="match status" value="1"/>
</dbReference>
<sequence length="294" mass="33160">MSQNRRSAIKNILTGTAAVSAGGMLSSFKDVKFDVEVNKPLKGNINHSACWWIYHEYGLDKVCSTFKQMGLKGLDLVGPKEWPTLKKYGIDSPMCNGAEISLTEGFNDKKYHDKLIANYSEMIPLVGKAGYKNLICFSGSRRGMSDEEGWSNCVTGLQKLLPLAEKHGVTLVMELLNSKIDHKDYQCDRAWWGAELGKRLGSENFKLLFDIYHMQIDEGDVIRNIEQYHHYIAHYHTGGVPGRHEIDDTQELYYPAIMKAIVKTGFKGYVAQEFSPLNPDKFAALKKCVHICDV</sequence>
<name>A0A6I4IP04_9SPHI</name>
<reference evidence="3 4" key="1">
    <citation type="submission" date="2020-12" db="EMBL/GenBank/DDBJ databases">
        <title>HMF7856_wgs.fasta genome submission.</title>
        <authorList>
            <person name="Kang H."/>
            <person name="Kim H."/>
            <person name="Joh K."/>
        </authorList>
    </citation>
    <scope>NUCLEOTIDE SEQUENCE [LARGE SCALE GENOMIC DNA]</scope>
    <source>
        <strain evidence="3 4">HMF7856</strain>
    </source>
</reference>
<evidence type="ECO:0000313" key="3">
    <source>
        <dbReference type="EMBL" id="QQL50690.1"/>
    </source>
</evidence>
<dbReference type="KEGG" id="mgik:GO620_004315"/>
<accession>A0A6I4IP04</accession>
<keyword evidence="1" id="KW-0413">Isomerase</keyword>
<dbReference type="PANTHER" id="PTHR43489:SF3">
    <property type="entry name" value="XYLOSE ISOMERASE DOMAIN PROTEIN TIM BARREL"/>
    <property type="match status" value="1"/>
</dbReference>
<dbReference type="RefSeq" id="WP_157526576.1">
    <property type="nucleotide sequence ID" value="NZ_CP066775.1"/>
</dbReference>